<dbReference type="SUPFAM" id="SSF53756">
    <property type="entry name" value="UDP-Glycosyltransferase/glycogen phosphorylase"/>
    <property type="match status" value="1"/>
</dbReference>
<keyword evidence="6" id="KW-0677">Repeat</keyword>
<protein>
    <recommendedName>
        <fullName evidence="3">protein O-GlcNAc transferase</fullName>
        <ecNumber evidence="3">2.4.1.255</ecNumber>
    </recommendedName>
</protein>
<evidence type="ECO:0000256" key="8">
    <source>
        <dbReference type="PROSITE-ProRule" id="PRU00339"/>
    </source>
</evidence>
<feature type="domain" description="O-GlcNAc transferase C-terminal" evidence="9">
    <location>
        <begin position="393"/>
        <end position="580"/>
    </location>
</feature>
<evidence type="ECO:0000313" key="11">
    <source>
        <dbReference type="Proteomes" id="UP000189670"/>
    </source>
</evidence>
<comment type="pathway">
    <text evidence="1">Protein modification; protein glycosylation.</text>
</comment>
<accession>A0A1V1PCY0</accession>
<proteinExistence type="inferred from homology"/>
<reference evidence="11" key="1">
    <citation type="submission" date="2012-11" db="EMBL/GenBank/DDBJ databases">
        <authorList>
            <person name="Lucero-Rivera Y.E."/>
            <person name="Tovar-Ramirez D."/>
        </authorList>
    </citation>
    <scope>NUCLEOTIDE SEQUENCE [LARGE SCALE GENOMIC DNA]</scope>
    <source>
        <strain evidence="11">Araruama</strain>
    </source>
</reference>
<dbReference type="Proteomes" id="UP000189670">
    <property type="component" value="Unassembled WGS sequence"/>
</dbReference>
<dbReference type="EC" id="2.4.1.255" evidence="3"/>
<dbReference type="PROSITE" id="PS50005">
    <property type="entry name" value="TPR"/>
    <property type="match status" value="4"/>
</dbReference>
<feature type="domain" description="O-GlcNAc transferase C-terminal" evidence="9">
    <location>
        <begin position="229"/>
        <end position="381"/>
    </location>
</feature>
<feature type="repeat" description="TPR" evidence="8">
    <location>
        <begin position="14"/>
        <end position="47"/>
    </location>
</feature>
<dbReference type="EMBL" id="ATBP01000126">
    <property type="protein sequence ID" value="ETR72648.1"/>
    <property type="molecule type" value="Genomic_DNA"/>
</dbReference>
<dbReference type="InterPro" id="IPR011990">
    <property type="entry name" value="TPR-like_helical_dom_sf"/>
</dbReference>
<name>A0A1V1PCY0_9BACT</name>
<dbReference type="GO" id="GO:0097363">
    <property type="term" value="F:protein O-acetylglucosaminyltransferase activity"/>
    <property type="evidence" value="ECO:0007669"/>
    <property type="project" value="UniProtKB-EC"/>
</dbReference>
<organism evidence="10 11">
    <name type="scientific">Candidatus Magnetoglobus multicellularis str. Araruama</name>
    <dbReference type="NCBI Taxonomy" id="890399"/>
    <lineage>
        <taxon>Bacteria</taxon>
        <taxon>Pseudomonadati</taxon>
        <taxon>Thermodesulfobacteriota</taxon>
        <taxon>Desulfobacteria</taxon>
        <taxon>Desulfobacterales</taxon>
        <taxon>Desulfobacteraceae</taxon>
        <taxon>Candidatus Magnetoglobus</taxon>
    </lineage>
</organism>
<dbReference type="Pfam" id="PF13844">
    <property type="entry name" value="Glyco_transf_41"/>
    <property type="match status" value="2"/>
</dbReference>
<dbReference type="PROSITE" id="PS50293">
    <property type="entry name" value="TPR_REGION"/>
    <property type="match status" value="2"/>
</dbReference>
<dbReference type="Gene3D" id="1.25.40.10">
    <property type="entry name" value="Tetratricopeptide repeat domain"/>
    <property type="match status" value="1"/>
</dbReference>
<evidence type="ECO:0000256" key="7">
    <source>
        <dbReference type="ARBA" id="ARBA00022803"/>
    </source>
</evidence>
<dbReference type="InterPro" id="IPR029489">
    <property type="entry name" value="OGT/SEC/SPY_C"/>
</dbReference>
<evidence type="ECO:0000256" key="6">
    <source>
        <dbReference type="ARBA" id="ARBA00022737"/>
    </source>
</evidence>
<evidence type="ECO:0000256" key="3">
    <source>
        <dbReference type="ARBA" id="ARBA00011970"/>
    </source>
</evidence>
<dbReference type="UniPathway" id="UPA00378"/>
<comment type="caution">
    <text evidence="10">The sequence shown here is derived from an EMBL/GenBank/DDBJ whole genome shotgun (WGS) entry which is preliminary data.</text>
</comment>
<evidence type="ECO:0000313" key="10">
    <source>
        <dbReference type="EMBL" id="ETR72648.1"/>
    </source>
</evidence>
<feature type="repeat" description="TPR" evidence="8">
    <location>
        <begin position="116"/>
        <end position="149"/>
    </location>
</feature>
<keyword evidence="5" id="KW-0808">Transferase</keyword>
<evidence type="ECO:0000256" key="4">
    <source>
        <dbReference type="ARBA" id="ARBA00022676"/>
    </source>
</evidence>
<gene>
    <name evidence="10" type="ORF">OMM_01551</name>
</gene>
<feature type="repeat" description="TPR" evidence="8">
    <location>
        <begin position="48"/>
        <end position="81"/>
    </location>
</feature>
<dbReference type="PANTHER" id="PTHR44835:SF1">
    <property type="entry name" value="PROTEIN O-GLCNAC TRANSFERASE"/>
    <property type="match status" value="1"/>
</dbReference>
<dbReference type="AlphaFoldDB" id="A0A1V1PCY0"/>
<evidence type="ECO:0000256" key="1">
    <source>
        <dbReference type="ARBA" id="ARBA00004922"/>
    </source>
</evidence>
<dbReference type="InterPro" id="IPR051939">
    <property type="entry name" value="Glycosyltr_41/O-GlcNAc_trsf"/>
</dbReference>
<dbReference type="PANTHER" id="PTHR44835">
    <property type="entry name" value="UDP-N-ACETYLGLUCOSAMINE--PEPTIDE N-ACETYLGLUCOSAMINYLTRANSFERASE SPINDLY-RELATED"/>
    <property type="match status" value="1"/>
</dbReference>
<evidence type="ECO:0000259" key="9">
    <source>
        <dbReference type="Pfam" id="PF13844"/>
    </source>
</evidence>
<keyword evidence="4" id="KW-0328">Glycosyltransferase</keyword>
<sequence>MVYPKSNCTETRCLFFYYHLGLLYAHQEMWQPAKKALSKSLAINPSHAESLNNLGIAYNKLKNYQTAISVFQKALIQDSSNGSIHANLASVYVAIGDLEQAQQHYMEALKYDPGSASHHRNLASVYQKRNHFIRAEYHLRQALALKPDCVDSMNDYAVNQKNQGNMKKAYQLLNQVVALKNDYWEAYSNRLFLLHYMPDQSPKQIFREHLRFGKRLSQQFYDSSNIVSAMSKTRMHIGYVSPDFRQHSVAHFVKSILCNHDTQKFDIYCYANVVQPDDVTKYFQSLNVRWRDIYDLPDKEAIKQIKNDGIDILIDLAGHSANNRMPLFAQKPAPIQMTYLGYPNTTGLSTIDYRITDSCVDPYAHAPLNTESLLYMSPCFLCYTPMIDTREIKKYTSITSGITFGSFNTLGKINDRVIQVWSTILNQLPNSRMILKARSFTDNEIQMRYQTKFLAHGVKQEQLIFQAYVASPSDHLALYQHIDIALDTFPYNGTTTTFEALWMGVPVISLLGNSHVSRVTFSILNALGLAELSGNTEADYIEKALQLAKDKQLLQYLHNHLREIMQQSPLTDGRYFTRQLEKRMSNIQPKGAI</sequence>
<comment type="similarity">
    <text evidence="2">Belongs to the glycosyltransferase 41 family. O-GlcNAc transferase subfamily.</text>
</comment>
<dbReference type="SMART" id="SM00028">
    <property type="entry name" value="TPR"/>
    <property type="match status" value="5"/>
</dbReference>
<dbReference type="Gene3D" id="3.40.50.2000">
    <property type="entry name" value="Glycogen Phosphorylase B"/>
    <property type="match status" value="1"/>
</dbReference>
<evidence type="ECO:0000256" key="2">
    <source>
        <dbReference type="ARBA" id="ARBA00005386"/>
    </source>
</evidence>
<evidence type="ECO:0000256" key="5">
    <source>
        <dbReference type="ARBA" id="ARBA00022679"/>
    </source>
</evidence>
<keyword evidence="7 8" id="KW-0802">TPR repeat</keyword>
<dbReference type="Pfam" id="PF13424">
    <property type="entry name" value="TPR_12"/>
    <property type="match status" value="1"/>
</dbReference>
<feature type="repeat" description="TPR" evidence="8">
    <location>
        <begin position="82"/>
        <end position="115"/>
    </location>
</feature>
<dbReference type="SUPFAM" id="SSF48452">
    <property type="entry name" value="TPR-like"/>
    <property type="match status" value="1"/>
</dbReference>
<dbReference type="Gene3D" id="3.40.50.11380">
    <property type="match status" value="1"/>
</dbReference>
<dbReference type="InterPro" id="IPR019734">
    <property type="entry name" value="TPR_rpt"/>
</dbReference>